<accession>A0A915KDR7</accession>
<dbReference type="Proteomes" id="UP000887565">
    <property type="component" value="Unplaced"/>
</dbReference>
<evidence type="ECO:0000313" key="1">
    <source>
        <dbReference type="Proteomes" id="UP000887565"/>
    </source>
</evidence>
<dbReference type="AlphaFoldDB" id="A0A915KDR7"/>
<name>A0A915KDR7_ROMCU</name>
<evidence type="ECO:0000313" key="2">
    <source>
        <dbReference type="WBParaSite" id="nRc.2.0.1.t36933-RA"/>
    </source>
</evidence>
<organism evidence="1 2">
    <name type="scientific">Romanomermis culicivorax</name>
    <name type="common">Nematode worm</name>
    <dbReference type="NCBI Taxonomy" id="13658"/>
    <lineage>
        <taxon>Eukaryota</taxon>
        <taxon>Metazoa</taxon>
        <taxon>Ecdysozoa</taxon>
        <taxon>Nematoda</taxon>
        <taxon>Enoplea</taxon>
        <taxon>Dorylaimia</taxon>
        <taxon>Mermithida</taxon>
        <taxon>Mermithoidea</taxon>
        <taxon>Mermithidae</taxon>
        <taxon>Romanomermis</taxon>
    </lineage>
</organism>
<reference evidence="2" key="1">
    <citation type="submission" date="2022-11" db="UniProtKB">
        <authorList>
            <consortium name="WormBaseParasite"/>
        </authorList>
    </citation>
    <scope>IDENTIFICATION</scope>
</reference>
<keyword evidence="1" id="KW-1185">Reference proteome</keyword>
<proteinExistence type="predicted"/>
<sequence>MTGTKRRKILEFSSMIDTKSAYDKSQREDGGSLPLPLDTDLTTVQHNFLRNEPFATIGLSRERAPRGDGASVGANPNLCLESRYVQKEFSRGRVIGLFIERTGDMVVTAKIFFRREHHKNLRQSPTF</sequence>
<dbReference type="WBParaSite" id="nRc.2.0.1.t36933-RA">
    <property type="protein sequence ID" value="nRc.2.0.1.t36933-RA"/>
    <property type="gene ID" value="nRc.2.0.1.g36933"/>
</dbReference>
<protein>
    <submittedName>
        <fullName evidence="2">Uncharacterized protein</fullName>
    </submittedName>
</protein>